<comment type="caution">
    <text evidence="6">The sequence shown here is derived from an EMBL/GenBank/DDBJ whole genome shotgun (WGS) entry which is preliminary data.</text>
</comment>
<keyword evidence="7" id="KW-1185">Reference proteome</keyword>
<accession>A0ABW2G803</accession>
<dbReference type="Pfam" id="PF02737">
    <property type="entry name" value="3HCDH_N"/>
    <property type="match status" value="1"/>
</dbReference>
<evidence type="ECO:0000259" key="5">
    <source>
        <dbReference type="Pfam" id="PF02737"/>
    </source>
</evidence>
<dbReference type="Gene3D" id="3.40.50.720">
    <property type="entry name" value="NAD(P)-binding Rossmann-like Domain"/>
    <property type="match status" value="1"/>
</dbReference>
<evidence type="ECO:0000259" key="4">
    <source>
        <dbReference type="Pfam" id="PF00725"/>
    </source>
</evidence>
<keyword evidence="3 6" id="KW-0560">Oxidoreductase</keyword>
<dbReference type="RefSeq" id="WP_380232349.1">
    <property type="nucleotide sequence ID" value="NZ_JBHSVH010000002.1"/>
</dbReference>
<dbReference type="InterPro" id="IPR006108">
    <property type="entry name" value="3HC_DH_C"/>
</dbReference>
<comment type="similarity">
    <text evidence="2">Belongs to the 3-hydroxyacyl-CoA dehydrogenase family.</text>
</comment>
<dbReference type="EC" id="1.1.1.35" evidence="6"/>
<dbReference type="Gene3D" id="1.10.1040.10">
    <property type="entry name" value="N-(1-d-carboxylethyl)-l-norvaline Dehydrogenase, domain 2"/>
    <property type="match status" value="1"/>
</dbReference>
<organism evidence="6 7">
    <name type="scientific">Kitasatospora paranensis</name>
    <dbReference type="NCBI Taxonomy" id="258053"/>
    <lineage>
        <taxon>Bacteria</taxon>
        <taxon>Bacillati</taxon>
        <taxon>Actinomycetota</taxon>
        <taxon>Actinomycetes</taxon>
        <taxon>Kitasatosporales</taxon>
        <taxon>Streptomycetaceae</taxon>
        <taxon>Kitasatospora</taxon>
    </lineage>
</organism>
<name>A0ABW2G803_9ACTN</name>
<dbReference type="InterPro" id="IPR013328">
    <property type="entry name" value="6PGD_dom2"/>
</dbReference>
<sequence>MDFVLPTRIDARPVAVVGAGTLGRRIGLMFATRGGQVRIYDPSAGAGADACAYVRAELPKIVECIDGGAPGEASSTTDIAAAVAGAWLVVEAVPERLDLKRQVFADLDRLADADAILASNSSSYPAARFADAVARPQRLVNMHFYMPPAQSAVDLMSSGATDRAVLDLLLAKLPRFGLFPFEARAESTGFVFNRIWAAVKREALAVVAEGVSTPQDVDGMWRVNTGPPGGPFRMMDQVGLDVVLDIENHYAAERTGLPEGPRRLLERYVDAGRLGVKSGAGFYDDYRASA</sequence>
<feature type="domain" description="3-hydroxyacyl-CoA dehydrogenase C-terminal" evidence="4">
    <location>
        <begin position="189"/>
        <end position="284"/>
    </location>
</feature>
<dbReference type="Pfam" id="PF00725">
    <property type="entry name" value="3HCDH"/>
    <property type="match status" value="1"/>
</dbReference>
<evidence type="ECO:0000313" key="7">
    <source>
        <dbReference type="Proteomes" id="UP001596435"/>
    </source>
</evidence>
<dbReference type="EMBL" id="JBHTAJ010000068">
    <property type="protein sequence ID" value="MFC7183458.1"/>
    <property type="molecule type" value="Genomic_DNA"/>
</dbReference>
<dbReference type="InterPro" id="IPR006176">
    <property type="entry name" value="3-OHacyl-CoA_DH_NAD-bd"/>
</dbReference>
<dbReference type="InterPro" id="IPR036291">
    <property type="entry name" value="NAD(P)-bd_dom_sf"/>
</dbReference>
<dbReference type="SUPFAM" id="SSF48179">
    <property type="entry name" value="6-phosphogluconate dehydrogenase C-terminal domain-like"/>
    <property type="match status" value="1"/>
</dbReference>
<evidence type="ECO:0000313" key="6">
    <source>
        <dbReference type="EMBL" id="MFC7183458.1"/>
    </source>
</evidence>
<dbReference type="Proteomes" id="UP001596435">
    <property type="component" value="Unassembled WGS sequence"/>
</dbReference>
<feature type="domain" description="3-hydroxyacyl-CoA dehydrogenase NAD binding" evidence="5">
    <location>
        <begin position="14"/>
        <end position="172"/>
    </location>
</feature>
<protein>
    <submittedName>
        <fullName evidence="6">3-hydroxyacyl-CoA dehydrogenase family protein</fullName>
        <ecNumber evidence="6">1.1.1.35</ecNumber>
    </submittedName>
</protein>
<dbReference type="SUPFAM" id="SSF51735">
    <property type="entry name" value="NAD(P)-binding Rossmann-fold domains"/>
    <property type="match status" value="1"/>
</dbReference>
<dbReference type="InterPro" id="IPR022694">
    <property type="entry name" value="3-OHacyl-CoA_DH"/>
</dbReference>
<dbReference type="PANTHER" id="PTHR48075:SF3">
    <property type="entry name" value="3-HYDROXYACYL-COA DEHYDROGENASE"/>
    <property type="match status" value="1"/>
</dbReference>
<evidence type="ECO:0000256" key="2">
    <source>
        <dbReference type="ARBA" id="ARBA00009463"/>
    </source>
</evidence>
<dbReference type="PANTHER" id="PTHR48075">
    <property type="entry name" value="3-HYDROXYACYL-COA DEHYDROGENASE FAMILY PROTEIN"/>
    <property type="match status" value="1"/>
</dbReference>
<comment type="pathway">
    <text evidence="1">Lipid metabolism; butanoate metabolism.</text>
</comment>
<dbReference type="PIRSF" id="PIRSF000105">
    <property type="entry name" value="HCDH"/>
    <property type="match status" value="1"/>
</dbReference>
<dbReference type="InterPro" id="IPR008927">
    <property type="entry name" value="6-PGluconate_DH-like_C_sf"/>
</dbReference>
<proteinExistence type="inferred from homology"/>
<evidence type="ECO:0000256" key="1">
    <source>
        <dbReference type="ARBA" id="ARBA00005086"/>
    </source>
</evidence>
<dbReference type="GO" id="GO:0003857">
    <property type="term" value="F:(3S)-3-hydroxyacyl-CoA dehydrogenase (NAD+) activity"/>
    <property type="evidence" value="ECO:0007669"/>
    <property type="project" value="UniProtKB-EC"/>
</dbReference>
<gene>
    <name evidence="6" type="ORF">ACFQMG_28315</name>
</gene>
<evidence type="ECO:0000256" key="3">
    <source>
        <dbReference type="ARBA" id="ARBA00023002"/>
    </source>
</evidence>
<reference evidence="7" key="1">
    <citation type="journal article" date="2019" name="Int. J. Syst. Evol. Microbiol.">
        <title>The Global Catalogue of Microorganisms (GCM) 10K type strain sequencing project: providing services to taxonomists for standard genome sequencing and annotation.</title>
        <authorList>
            <consortium name="The Broad Institute Genomics Platform"/>
            <consortium name="The Broad Institute Genome Sequencing Center for Infectious Disease"/>
            <person name="Wu L."/>
            <person name="Ma J."/>
        </authorList>
    </citation>
    <scope>NUCLEOTIDE SEQUENCE [LARGE SCALE GENOMIC DNA]</scope>
    <source>
        <strain evidence="7">CGMCC 1.12859</strain>
    </source>
</reference>